<gene>
    <name evidence="1" type="ORF">AVEN_69296_1</name>
</gene>
<dbReference type="AlphaFoldDB" id="A0A4Y2SL12"/>
<organism evidence="1 2">
    <name type="scientific">Araneus ventricosus</name>
    <name type="common">Orbweaver spider</name>
    <name type="synonym">Epeira ventricosa</name>
    <dbReference type="NCBI Taxonomy" id="182803"/>
    <lineage>
        <taxon>Eukaryota</taxon>
        <taxon>Metazoa</taxon>
        <taxon>Ecdysozoa</taxon>
        <taxon>Arthropoda</taxon>
        <taxon>Chelicerata</taxon>
        <taxon>Arachnida</taxon>
        <taxon>Araneae</taxon>
        <taxon>Araneomorphae</taxon>
        <taxon>Entelegynae</taxon>
        <taxon>Araneoidea</taxon>
        <taxon>Araneidae</taxon>
        <taxon>Araneus</taxon>
    </lineage>
</organism>
<keyword evidence="2" id="KW-1185">Reference proteome</keyword>
<name>A0A4Y2SL12_ARAVE</name>
<protein>
    <recommendedName>
        <fullName evidence="3">TIL domain-containing protein</fullName>
    </recommendedName>
</protein>
<evidence type="ECO:0008006" key="3">
    <source>
        <dbReference type="Google" id="ProtNLM"/>
    </source>
</evidence>
<dbReference type="InterPro" id="IPR036084">
    <property type="entry name" value="Ser_inhib-like_sf"/>
</dbReference>
<reference evidence="1 2" key="1">
    <citation type="journal article" date="2019" name="Sci. Rep.">
        <title>Orb-weaving spider Araneus ventricosus genome elucidates the spidroin gene catalogue.</title>
        <authorList>
            <person name="Kono N."/>
            <person name="Nakamura H."/>
            <person name="Ohtoshi R."/>
            <person name="Moran D.A.P."/>
            <person name="Shinohara A."/>
            <person name="Yoshida Y."/>
            <person name="Fujiwara M."/>
            <person name="Mori M."/>
            <person name="Tomita M."/>
            <person name="Arakawa K."/>
        </authorList>
    </citation>
    <scope>NUCLEOTIDE SEQUENCE [LARGE SCALE GENOMIC DNA]</scope>
</reference>
<comment type="caution">
    <text evidence="1">The sequence shown here is derived from an EMBL/GenBank/DDBJ whole genome shotgun (WGS) entry which is preliminary data.</text>
</comment>
<evidence type="ECO:0000313" key="1">
    <source>
        <dbReference type="EMBL" id="GBN88944.1"/>
    </source>
</evidence>
<evidence type="ECO:0000313" key="2">
    <source>
        <dbReference type="Proteomes" id="UP000499080"/>
    </source>
</evidence>
<dbReference type="SUPFAM" id="SSF57567">
    <property type="entry name" value="Serine protease inhibitors"/>
    <property type="match status" value="1"/>
</dbReference>
<proteinExistence type="predicted"/>
<dbReference type="Proteomes" id="UP000499080">
    <property type="component" value="Unassembled WGS sequence"/>
</dbReference>
<dbReference type="Gene3D" id="2.10.25.10">
    <property type="entry name" value="Laminin"/>
    <property type="match status" value="1"/>
</dbReference>
<accession>A0A4Y2SL12</accession>
<dbReference type="EMBL" id="BGPR01022540">
    <property type="protein sequence ID" value="GBN88944.1"/>
    <property type="molecule type" value="Genomic_DNA"/>
</dbReference>
<sequence>MLSASSGFWPEKVRKHEVFDFVALVGCGSCGARRLDFFDLDQNCPVNKTHGPFDDCPLSCYLLTPRTQPEQCTRRLNIGCKCQEGFVLLEHKVFSSKCIKPEDCPPEP</sequence>